<dbReference type="InterPro" id="IPR001867">
    <property type="entry name" value="OmpR/PhoB-type_DNA-bd"/>
</dbReference>
<keyword evidence="4" id="KW-0805">Transcription regulation</keyword>
<feature type="domain" description="Response regulatory" evidence="10">
    <location>
        <begin position="29"/>
        <end position="142"/>
    </location>
</feature>
<evidence type="ECO:0000256" key="3">
    <source>
        <dbReference type="ARBA" id="ARBA00023012"/>
    </source>
</evidence>
<dbReference type="Gene3D" id="3.40.50.2300">
    <property type="match status" value="1"/>
</dbReference>
<evidence type="ECO:0000256" key="5">
    <source>
        <dbReference type="ARBA" id="ARBA00023125"/>
    </source>
</evidence>
<dbReference type="Gene3D" id="6.10.250.690">
    <property type="match status" value="1"/>
</dbReference>
<dbReference type="InterPro" id="IPR016032">
    <property type="entry name" value="Sig_transdc_resp-reg_C-effctor"/>
</dbReference>
<sequence length="255" mass="29258">MYNNTIDNYENLINGAMSFCVVIMVAKEKILLVEDSPDIIEIVSLYLANVGYCISTARSYSEALQMVKSESYDLIILDILLPDATGYDLCKKIREFMYCPIIFMSCLELEENVIKALELGGDDYIVKPVRPKEIIARVRANLRRAKQYTHSNESLGKLVQFNDLILNTEEYTLSNSKKTIHITPLEFNILVYLLKFKGQKVSYTTLYENVWKTEAFDDCRTVKVHVSNLKNKIRLIGSDKDPIVNIRGEGYLLKE</sequence>
<evidence type="ECO:0000256" key="4">
    <source>
        <dbReference type="ARBA" id="ARBA00023015"/>
    </source>
</evidence>
<dbReference type="GO" id="GO:0000156">
    <property type="term" value="F:phosphorelay response regulator activity"/>
    <property type="evidence" value="ECO:0007669"/>
    <property type="project" value="TreeGrafter"/>
</dbReference>
<evidence type="ECO:0000256" key="1">
    <source>
        <dbReference type="ARBA" id="ARBA00018672"/>
    </source>
</evidence>
<dbReference type="GO" id="GO:0000976">
    <property type="term" value="F:transcription cis-regulatory region binding"/>
    <property type="evidence" value="ECO:0007669"/>
    <property type="project" value="TreeGrafter"/>
</dbReference>
<evidence type="ECO:0000313" key="13">
    <source>
        <dbReference type="Proteomes" id="UP000294902"/>
    </source>
</evidence>
<proteinExistence type="predicted"/>
<dbReference type="InterPro" id="IPR001789">
    <property type="entry name" value="Sig_transdc_resp-reg_receiver"/>
</dbReference>
<feature type="domain" description="OmpR/PhoB-type" evidence="11">
    <location>
        <begin position="156"/>
        <end position="255"/>
    </location>
</feature>
<dbReference type="Gene3D" id="1.10.10.10">
    <property type="entry name" value="Winged helix-like DNA-binding domain superfamily/Winged helix DNA-binding domain"/>
    <property type="match status" value="1"/>
</dbReference>
<protein>
    <recommendedName>
        <fullName evidence="1">Stage 0 sporulation protein A homolog</fullName>
    </recommendedName>
</protein>
<dbReference type="OrthoDB" id="1646152at2"/>
<organism evidence="12 13">
    <name type="scientific">Natranaerovirga pectinivora</name>
    <dbReference type="NCBI Taxonomy" id="682400"/>
    <lineage>
        <taxon>Bacteria</taxon>
        <taxon>Bacillati</taxon>
        <taxon>Bacillota</taxon>
        <taxon>Clostridia</taxon>
        <taxon>Lachnospirales</taxon>
        <taxon>Natranaerovirgaceae</taxon>
        <taxon>Natranaerovirga</taxon>
    </lineage>
</organism>
<dbReference type="EMBL" id="SMAL01000002">
    <property type="protein sequence ID" value="TCT16028.1"/>
    <property type="molecule type" value="Genomic_DNA"/>
</dbReference>
<feature type="DNA-binding region" description="OmpR/PhoB-type" evidence="9">
    <location>
        <begin position="156"/>
        <end position="255"/>
    </location>
</feature>
<dbReference type="SUPFAM" id="SSF52172">
    <property type="entry name" value="CheY-like"/>
    <property type="match status" value="1"/>
</dbReference>
<name>A0A4R3MRK2_9FIRM</name>
<evidence type="ECO:0000259" key="10">
    <source>
        <dbReference type="PROSITE" id="PS50110"/>
    </source>
</evidence>
<reference evidence="12 13" key="1">
    <citation type="submission" date="2019-03" db="EMBL/GenBank/DDBJ databases">
        <title>Genomic Encyclopedia of Type Strains, Phase IV (KMG-IV): sequencing the most valuable type-strain genomes for metagenomic binning, comparative biology and taxonomic classification.</title>
        <authorList>
            <person name="Goeker M."/>
        </authorList>
    </citation>
    <scope>NUCLEOTIDE SEQUENCE [LARGE SCALE GENOMIC DNA]</scope>
    <source>
        <strain evidence="12 13">DSM 24629</strain>
    </source>
</reference>
<keyword evidence="13" id="KW-1185">Reference proteome</keyword>
<dbReference type="GO" id="GO:0006355">
    <property type="term" value="P:regulation of DNA-templated transcription"/>
    <property type="evidence" value="ECO:0007669"/>
    <property type="project" value="InterPro"/>
</dbReference>
<dbReference type="SMART" id="SM00862">
    <property type="entry name" value="Trans_reg_C"/>
    <property type="match status" value="1"/>
</dbReference>
<dbReference type="PANTHER" id="PTHR48111:SF40">
    <property type="entry name" value="PHOSPHATE REGULON TRANSCRIPTIONAL REGULATORY PROTEIN PHOB"/>
    <property type="match status" value="1"/>
</dbReference>
<dbReference type="InterPro" id="IPR039420">
    <property type="entry name" value="WalR-like"/>
</dbReference>
<comment type="function">
    <text evidence="7">May play the central regulatory role in sporulation. It may be an element of the effector pathway responsible for the activation of sporulation genes in response to nutritional stress. Spo0A may act in concert with spo0H (a sigma factor) to control the expression of some genes that are critical to the sporulation process.</text>
</comment>
<dbReference type="SUPFAM" id="SSF46894">
    <property type="entry name" value="C-terminal effector domain of the bipartite response regulators"/>
    <property type="match status" value="1"/>
</dbReference>
<evidence type="ECO:0000256" key="8">
    <source>
        <dbReference type="PROSITE-ProRule" id="PRU00169"/>
    </source>
</evidence>
<evidence type="ECO:0000256" key="6">
    <source>
        <dbReference type="ARBA" id="ARBA00023163"/>
    </source>
</evidence>
<keyword evidence="6" id="KW-0804">Transcription</keyword>
<evidence type="ECO:0000259" key="11">
    <source>
        <dbReference type="PROSITE" id="PS51755"/>
    </source>
</evidence>
<dbReference type="AlphaFoldDB" id="A0A4R3MRK2"/>
<evidence type="ECO:0000256" key="2">
    <source>
        <dbReference type="ARBA" id="ARBA00022553"/>
    </source>
</evidence>
<dbReference type="PROSITE" id="PS50110">
    <property type="entry name" value="RESPONSE_REGULATORY"/>
    <property type="match status" value="1"/>
</dbReference>
<dbReference type="PANTHER" id="PTHR48111">
    <property type="entry name" value="REGULATOR OF RPOS"/>
    <property type="match status" value="1"/>
</dbReference>
<dbReference type="GO" id="GO:0005829">
    <property type="term" value="C:cytosol"/>
    <property type="evidence" value="ECO:0007669"/>
    <property type="project" value="TreeGrafter"/>
</dbReference>
<gene>
    <name evidence="12" type="ORF">EDC18_10242</name>
</gene>
<accession>A0A4R3MRK2</accession>
<keyword evidence="2 8" id="KW-0597">Phosphoprotein</keyword>
<dbReference type="InterPro" id="IPR036388">
    <property type="entry name" value="WH-like_DNA-bd_sf"/>
</dbReference>
<dbReference type="Pfam" id="PF00486">
    <property type="entry name" value="Trans_reg_C"/>
    <property type="match status" value="1"/>
</dbReference>
<dbReference type="SMART" id="SM00448">
    <property type="entry name" value="REC"/>
    <property type="match status" value="1"/>
</dbReference>
<evidence type="ECO:0000313" key="12">
    <source>
        <dbReference type="EMBL" id="TCT16028.1"/>
    </source>
</evidence>
<keyword evidence="5 9" id="KW-0238">DNA-binding</keyword>
<keyword evidence="3" id="KW-0902">Two-component regulatory system</keyword>
<dbReference type="InterPro" id="IPR011006">
    <property type="entry name" value="CheY-like_superfamily"/>
</dbReference>
<dbReference type="GO" id="GO:0032993">
    <property type="term" value="C:protein-DNA complex"/>
    <property type="evidence" value="ECO:0007669"/>
    <property type="project" value="TreeGrafter"/>
</dbReference>
<dbReference type="PROSITE" id="PS51755">
    <property type="entry name" value="OMPR_PHOB"/>
    <property type="match status" value="1"/>
</dbReference>
<comment type="caution">
    <text evidence="12">The sequence shown here is derived from an EMBL/GenBank/DDBJ whole genome shotgun (WGS) entry which is preliminary data.</text>
</comment>
<dbReference type="Pfam" id="PF00072">
    <property type="entry name" value="Response_reg"/>
    <property type="match status" value="1"/>
</dbReference>
<dbReference type="CDD" id="cd00383">
    <property type="entry name" value="trans_reg_C"/>
    <property type="match status" value="1"/>
</dbReference>
<evidence type="ECO:0000256" key="9">
    <source>
        <dbReference type="PROSITE-ProRule" id="PRU01091"/>
    </source>
</evidence>
<feature type="modified residue" description="4-aspartylphosphate" evidence="8">
    <location>
        <position position="78"/>
    </location>
</feature>
<dbReference type="CDD" id="cd17574">
    <property type="entry name" value="REC_OmpR"/>
    <property type="match status" value="1"/>
</dbReference>
<evidence type="ECO:0000256" key="7">
    <source>
        <dbReference type="ARBA" id="ARBA00024867"/>
    </source>
</evidence>
<dbReference type="Proteomes" id="UP000294902">
    <property type="component" value="Unassembled WGS sequence"/>
</dbReference>